<dbReference type="Proteomes" id="UP000246115">
    <property type="component" value="Chromosome"/>
</dbReference>
<accession>A0A346ND82</accession>
<dbReference type="AlphaFoldDB" id="A0A372KNV9"/>
<evidence type="ECO:0000256" key="8">
    <source>
        <dbReference type="ARBA" id="ARBA00025246"/>
    </source>
</evidence>
<dbReference type="GO" id="GO:0005737">
    <property type="term" value="C:cytoplasm"/>
    <property type="evidence" value="ECO:0007669"/>
    <property type="project" value="UniProtKB-SubCell"/>
</dbReference>
<keyword evidence="7 9" id="KW-0368">Histidine biosynthesis</keyword>
<evidence type="ECO:0000256" key="7">
    <source>
        <dbReference type="ARBA" id="ARBA00023102"/>
    </source>
</evidence>
<name>A0A372KNV9_9STRE</name>
<gene>
    <name evidence="9" type="primary">hisZ</name>
    <name evidence="12" type="ORF">DDV21_007695</name>
    <name evidence="13" type="ORF">DDV22_03585</name>
    <name evidence="14" type="ORF">DDV23_03575</name>
</gene>
<evidence type="ECO:0000256" key="2">
    <source>
        <dbReference type="ARBA" id="ARBA00004667"/>
    </source>
</evidence>
<dbReference type="CDD" id="cd00773">
    <property type="entry name" value="HisRS-like_core"/>
    <property type="match status" value="1"/>
</dbReference>
<reference evidence="12" key="4">
    <citation type="journal article" date="2019" name="Int. J. Syst. Evol. Microbiol.">
        <title>Streptococcus chenjunshii sp. nov. isolated from feces of Tibetan antelopes.</title>
        <authorList>
            <person name="Tian Z."/>
            <person name="Lu S."/>
            <person name="Jin D."/>
            <person name="Yang J."/>
            <person name="Pu J."/>
            <person name="Lai X.H."/>
            <person name="Bai X.N."/>
            <person name="Wu X.M."/>
            <person name="Li J."/>
            <person name="Wang S."/>
            <person name="Xu J."/>
        </authorList>
    </citation>
    <scope>NUCLEOTIDE SEQUENCE</scope>
    <source>
        <strain evidence="12">Z15</strain>
    </source>
</reference>
<evidence type="ECO:0000256" key="10">
    <source>
        <dbReference type="PIRSR" id="PIRSR001549-1"/>
    </source>
</evidence>
<evidence type="ECO:0000256" key="1">
    <source>
        <dbReference type="ARBA" id="ARBA00004496"/>
    </source>
</evidence>
<evidence type="ECO:0000259" key="11">
    <source>
        <dbReference type="Pfam" id="PF13393"/>
    </source>
</evidence>
<dbReference type="EMBL" id="QVQY01000006">
    <property type="protein sequence ID" value="RFU51404.1"/>
    <property type="molecule type" value="Genomic_DNA"/>
</dbReference>
<keyword evidence="14" id="KW-0328">Glycosyltransferase</keyword>
<proteinExistence type="inferred from homology"/>
<evidence type="ECO:0000313" key="14">
    <source>
        <dbReference type="EMBL" id="RFU53604.1"/>
    </source>
</evidence>
<dbReference type="GO" id="GO:0006427">
    <property type="term" value="P:histidyl-tRNA aminoacylation"/>
    <property type="evidence" value="ECO:0007669"/>
    <property type="project" value="TreeGrafter"/>
</dbReference>
<dbReference type="InterPro" id="IPR045864">
    <property type="entry name" value="aa-tRNA-synth_II/BPL/LPL"/>
</dbReference>
<comment type="subunit">
    <text evidence="9">Heteromultimer composed of HisG and HisZ subunits.</text>
</comment>
<comment type="function">
    <text evidence="8 9">Required for the first step of histidine biosynthesis. May allow the feedback regulation of ATP phosphoribosyltransferase activity by histidine.</text>
</comment>
<reference evidence="13 17" key="1">
    <citation type="submission" date="2018-08" db="EMBL/GenBank/DDBJ databases">
        <title>Draft genome of Streptococcus sp .nov. Z2.</title>
        <authorList>
            <person name="Tian Z."/>
        </authorList>
    </citation>
    <scope>NUCLEOTIDE SEQUENCE [LARGE SCALE GENOMIC DNA]</scope>
    <source>
        <strain evidence="13 17">Z2</strain>
    </source>
</reference>
<dbReference type="EMBL" id="QVQZ01000005">
    <property type="protein sequence ID" value="RFU53604.1"/>
    <property type="molecule type" value="Genomic_DNA"/>
</dbReference>
<keyword evidence="6 9" id="KW-0028">Amino-acid biosynthesis</keyword>
<dbReference type="GO" id="GO:0016757">
    <property type="term" value="F:glycosyltransferase activity"/>
    <property type="evidence" value="ECO:0007669"/>
    <property type="project" value="UniProtKB-KW"/>
</dbReference>
<evidence type="ECO:0000313" key="17">
    <source>
        <dbReference type="Proteomes" id="UP000264056"/>
    </source>
</evidence>
<dbReference type="InterPro" id="IPR004517">
    <property type="entry name" value="HisZ"/>
</dbReference>
<keyword evidence="17" id="KW-1185">Reference proteome</keyword>
<dbReference type="PIRSF" id="PIRSF001549">
    <property type="entry name" value="His-tRNA_synth"/>
    <property type="match status" value="1"/>
</dbReference>
<keyword evidence="14" id="KW-0808">Transferase</keyword>
<evidence type="ECO:0000256" key="9">
    <source>
        <dbReference type="HAMAP-Rule" id="MF_00125"/>
    </source>
</evidence>
<comment type="pathway">
    <text evidence="2 9">Amino-acid biosynthesis; L-histidine biosynthesis; L-histidine from 5-phospho-alpha-D-ribose 1-diphosphate: step 1/9.</text>
</comment>
<comment type="subcellular location">
    <subcellularLocation>
        <location evidence="1 9">Cytoplasm</location>
    </subcellularLocation>
</comment>
<reference evidence="15" key="3">
    <citation type="submission" date="2018-08" db="EMBL/GenBank/DDBJ databases">
        <title>Streptococcus chenjunshii sp. nov., isolated from stools sample of the Tibetan antelope in the Qinghai-Tibet plateau, China.</title>
        <authorList>
            <person name="Tian Z."/>
        </authorList>
    </citation>
    <scope>NUCLEOTIDE SEQUENCE [LARGE SCALE GENOMIC DNA]</scope>
    <source>
        <strain evidence="15">Z15</strain>
    </source>
</reference>
<dbReference type="RefSeq" id="WP_116877743.1">
    <property type="nucleotide sequence ID" value="NZ_CP031733.1"/>
</dbReference>
<dbReference type="GO" id="GO:0140096">
    <property type="term" value="F:catalytic activity, acting on a protein"/>
    <property type="evidence" value="ECO:0007669"/>
    <property type="project" value="UniProtKB-ARBA"/>
</dbReference>
<dbReference type="InterPro" id="IPR004516">
    <property type="entry name" value="HisRS/HisZ"/>
</dbReference>
<evidence type="ECO:0000256" key="6">
    <source>
        <dbReference type="ARBA" id="ARBA00022605"/>
    </source>
</evidence>
<dbReference type="InterPro" id="IPR041715">
    <property type="entry name" value="HisRS-like_core"/>
</dbReference>
<reference evidence="14 16" key="2">
    <citation type="submission" date="2018-08" db="EMBL/GenBank/DDBJ databases">
        <title>Draft genome of Streptococcus sp. nov. Z1.</title>
        <authorList>
            <person name="Tian Z."/>
        </authorList>
    </citation>
    <scope>NUCLEOTIDE SEQUENCE [LARGE SCALE GENOMIC DNA]</scope>
    <source>
        <strain evidence="14">Z1</strain>
        <strain evidence="16">Z1(2018)</strain>
    </source>
</reference>
<protein>
    <recommendedName>
        <fullName evidence="4 9">ATP phosphoribosyltransferase regulatory subunit</fullName>
    </recommendedName>
</protein>
<accession>A0A372KNV9</accession>
<comment type="miscellaneous">
    <text evidence="9">This function is generally fulfilled by the C-terminal part of HisG, which is missing in some bacteria such as this one.</text>
</comment>
<evidence type="ECO:0000313" key="13">
    <source>
        <dbReference type="EMBL" id="RFU51404.1"/>
    </source>
</evidence>
<dbReference type="Proteomes" id="UP000264056">
    <property type="component" value="Unassembled WGS sequence"/>
</dbReference>
<evidence type="ECO:0000313" key="15">
    <source>
        <dbReference type="Proteomes" id="UP000246115"/>
    </source>
</evidence>
<comment type="similarity">
    <text evidence="3 9">Belongs to the class-II aminoacyl-tRNA synthetase family. HisZ subfamily.</text>
</comment>
<feature type="binding site" evidence="10">
    <location>
        <position position="117"/>
    </location>
    <ligand>
        <name>L-histidine</name>
        <dbReference type="ChEBI" id="CHEBI:57595"/>
    </ligand>
</feature>
<dbReference type="KEGG" id="schj:DDV21_007695"/>
<feature type="binding site" evidence="10">
    <location>
        <begin position="263"/>
        <end position="264"/>
    </location>
    <ligand>
        <name>L-histidine</name>
        <dbReference type="ChEBI" id="CHEBI:57595"/>
    </ligand>
</feature>
<dbReference type="HAMAP" id="MF_00125">
    <property type="entry name" value="HisZ"/>
    <property type="match status" value="1"/>
</dbReference>
<feature type="binding site" evidence="10">
    <location>
        <begin position="75"/>
        <end position="77"/>
    </location>
    <ligand>
        <name>L-histidine</name>
        <dbReference type="ChEBI" id="CHEBI:57595"/>
    </ligand>
</feature>
<dbReference type="Pfam" id="PF13393">
    <property type="entry name" value="tRNA-synt_His"/>
    <property type="match status" value="1"/>
</dbReference>
<dbReference type="PANTHER" id="PTHR43707">
    <property type="entry name" value="HISTIDYL-TRNA SYNTHETASE"/>
    <property type="match status" value="1"/>
</dbReference>
<organism evidence="14 16">
    <name type="scientific">Streptococcus chenjunshii</name>
    <dbReference type="NCBI Taxonomy" id="2173853"/>
    <lineage>
        <taxon>Bacteria</taxon>
        <taxon>Bacillati</taxon>
        <taxon>Bacillota</taxon>
        <taxon>Bacilli</taxon>
        <taxon>Lactobacillales</taxon>
        <taxon>Streptococcaceae</taxon>
        <taxon>Streptococcus</taxon>
    </lineage>
</organism>
<feature type="binding site" evidence="10">
    <location>
        <position position="121"/>
    </location>
    <ligand>
        <name>L-histidine</name>
        <dbReference type="ChEBI" id="CHEBI:57595"/>
    </ligand>
</feature>
<sequence length="324" mass="36910">MKKTSLPIGMHDKLFKRARMTYKIENDISNLLMEKGFNRIETPTLEHFEVFEDELQANHYHFFDKTGELLTLRPDITSQIGRVIASTQVETPVKFSYSGKVFNYNEELRGLINEHTQAGIEIVGYPAEKAIAEAVLSAKEALDTAQVSSYQFEFSHAAVLQTIFTSLRLEEEIGQKLQDKIKNKNITGLNEFTKKYPSDFDALLKELPFLFGRGQDVLDRARKLVNHPEILAALEDLEDLLRQLGAYVSNVHIDLAQIPSMPYYTGVMFKVFGDRVPDAFVSGGRYDKLFERFGAKELTAVGWSVDIDSIYQAVHDSSREEREL</sequence>
<dbReference type="SUPFAM" id="SSF55681">
    <property type="entry name" value="Class II aaRS and biotin synthetases"/>
    <property type="match status" value="1"/>
</dbReference>
<feature type="domain" description="Class II Histidinyl-tRNA synthetase (HisRS)-like catalytic core" evidence="11">
    <location>
        <begin position="9"/>
        <end position="310"/>
    </location>
</feature>
<evidence type="ECO:0000313" key="16">
    <source>
        <dbReference type="Proteomes" id="UP000262901"/>
    </source>
</evidence>
<dbReference type="GO" id="GO:0000105">
    <property type="term" value="P:L-histidine biosynthetic process"/>
    <property type="evidence" value="ECO:0007669"/>
    <property type="project" value="UniProtKB-UniRule"/>
</dbReference>
<dbReference type="GO" id="GO:0004821">
    <property type="term" value="F:histidine-tRNA ligase activity"/>
    <property type="evidence" value="ECO:0007669"/>
    <property type="project" value="TreeGrafter"/>
</dbReference>
<evidence type="ECO:0000256" key="5">
    <source>
        <dbReference type="ARBA" id="ARBA00022490"/>
    </source>
</evidence>
<keyword evidence="5 9" id="KW-0963">Cytoplasm</keyword>
<dbReference type="PANTHER" id="PTHR43707:SF6">
    <property type="entry name" value="ATP PHOSPHORIBOSYLTRANSFERASE REGULATORY SUBUNIT"/>
    <property type="match status" value="1"/>
</dbReference>
<evidence type="ECO:0000313" key="12">
    <source>
        <dbReference type="EMBL" id="AXQ78977.1"/>
    </source>
</evidence>
<dbReference type="Gene3D" id="3.30.930.10">
    <property type="entry name" value="Bira Bifunctional Protein, Domain 2"/>
    <property type="match status" value="1"/>
</dbReference>
<evidence type="ECO:0000256" key="4">
    <source>
        <dbReference type="ARBA" id="ARBA00020397"/>
    </source>
</evidence>
<evidence type="ECO:0000256" key="3">
    <source>
        <dbReference type="ARBA" id="ARBA00005539"/>
    </source>
</evidence>
<dbReference type="UniPathway" id="UPA00031">
    <property type="reaction ID" value="UER00006"/>
</dbReference>
<dbReference type="OrthoDB" id="9800814at2"/>
<dbReference type="EMBL" id="CP031733">
    <property type="protein sequence ID" value="AXQ78977.1"/>
    <property type="molecule type" value="Genomic_DNA"/>
</dbReference>
<dbReference type="Proteomes" id="UP000262901">
    <property type="component" value="Unassembled WGS sequence"/>
</dbReference>